<keyword evidence="5" id="KW-1185">Reference proteome</keyword>
<dbReference type="PROSITE" id="PS51682">
    <property type="entry name" value="SAM_OMT_I"/>
    <property type="match status" value="1"/>
</dbReference>
<evidence type="ECO:0000313" key="4">
    <source>
        <dbReference type="EMBL" id="KFI94817.1"/>
    </source>
</evidence>
<dbReference type="AlphaFoldDB" id="A0A087DH17"/>
<protein>
    <submittedName>
        <fullName evidence="4">O-methyltransferase</fullName>
    </submittedName>
</protein>
<name>A0A087DH17_9BIFI</name>
<dbReference type="GO" id="GO:0032259">
    <property type="term" value="P:methylation"/>
    <property type="evidence" value="ECO:0007669"/>
    <property type="project" value="UniProtKB-KW"/>
</dbReference>
<keyword evidence="3" id="KW-0949">S-adenosyl-L-methionine</keyword>
<dbReference type="InterPro" id="IPR029063">
    <property type="entry name" value="SAM-dependent_MTases_sf"/>
</dbReference>
<reference evidence="4 5" key="1">
    <citation type="submission" date="2014-03" db="EMBL/GenBank/DDBJ databases">
        <title>Genomics of Bifidobacteria.</title>
        <authorList>
            <person name="Ventura M."/>
            <person name="Milani C."/>
            <person name="Lugli G.A."/>
        </authorList>
    </citation>
    <scope>NUCLEOTIDE SEQUENCE [LARGE SCALE GENOMIC DNA]</scope>
    <source>
        <strain evidence="4 5">LMG 21589</strain>
    </source>
</reference>
<comment type="caution">
    <text evidence="4">The sequence shown here is derived from an EMBL/GenBank/DDBJ whole genome shotgun (WGS) entry which is preliminary data.</text>
</comment>
<dbReference type="GeneID" id="85166120"/>
<dbReference type="RefSeq" id="WP_033519666.1">
    <property type="nucleotide sequence ID" value="NZ_CAUPKV010000007.1"/>
</dbReference>
<dbReference type="Proteomes" id="UP000029033">
    <property type="component" value="Unassembled WGS sequence"/>
</dbReference>
<gene>
    <name evidence="4" type="ORF">BSCA_1462</name>
</gene>
<evidence type="ECO:0000313" key="5">
    <source>
        <dbReference type="Proteomes" id="UP000029033"/>
    </source>
</evidence>
<evidence type="ECO:0000256" key="2">
    <source>
        <dbReference type="ARBA" id="ARBA00022679"/>
    </source>
</evidence>
<dbReference type="InterPro" id="IPR002935">
    <property type="entry name" value="SAM_O-MeTrfase"/>
</dbReference>
<organism evidence="4 5">
    <name type="scientific">Bifidobacterium scardovii</name>
    <dbReference type="NCBI Taxonomy" id="158787"/>
    <lineage>
        <taxon>Bacteria</taxon>
        <taxon>Bacillati</taxon>
        <taxon>Actinomycetota</taxon>
        <taxon>Actinomycetes</taxon>
        <taxon>Bifidobacteriales</taxon>
        <taxon>Bifidobacteriaceae</taxon>
        <taxon>Bifidobacterium</taxon>
    </lineage>
</organism>
<keyword evidence="1 4" id="KW-0489">Methyltransferase</keyword>
<dbReference type="eggNOG" id="COG4122">
    <property type="taxonomic scope" value="Bacteria"/>
</dbReference>
<dbReference type="SUPFAM" id="SSF53335">
    <property type="entry name" value="S-adenosyl-L-methionine-dependent methyltransferases"/>
    <property type="match status" value="1"/>
</dbReference>
<dbReference type="EMBL" id="JGZO01000005">
    <property type="protein sequence ID" value="KFI94817.1"/>
    <property type="molecule type" value="Genomic_DNA"/>
</dbReference>
<keyword evidence="2 4" id="KW-0808">Transferase</keyword>
<proteinExistence type="predicted"/>
<dbReference type="Pfam" id="PF01596">
    <property type="entry name" value="Methyltransf_3"/>
    <property type="match status" value="1"/>
</dbReference>
<dbReference type="Gene3D" id="3.40.50.150">
    <property type="entry name" value="Vaccinia Virus protein VP39"/>
    <property type="match status" value="1"/>
</dbReference>
<accession>A0A087DH17</accession>
<dbReference type="PANTHER" id="PTHR10509:SF85">
    <property type="entry name" value="O-METHYLTRANSFERASE RV1220C-RELATED"/>
    <property type="match status" value="1"/>
</dbReference>
<evidence type="ECO:0000256" key="1">
    <source>
        <dbReference type="ARBA" id="ARBA00022603"/>
    </source>
</evidence>
<sequence>MDKTSYTNLAKAWEYAEETAVSRQSETLAAARQQAEEDGFPQGPAAQAELLHTLVKLTGATSVIAVGTGSVVETLQLINGLDNAGQLTAVDSSAQGIVLIRSLFGKLADTTQTRLRAVNAPAGTFLPRLNGEDYDLIVVAGDADNYADTFAQASRLLKGHGAIVFTDVFALEAPEANSGILNPANRNGKAVAMRELIETVEADERFDATLTPTGTGLLLAVKR</sequence>
<dbReference type="OrthoDB" id="4774874at2"/>
<dbReference type="InterPro" id="IPR050362">
    <property type="entry name" value="Cation-dep_OMT"/>
</dbReference>
<dbReference type="PANTHER" id="PTHR10509">
    <property type="entry name" value="O-METHYLTRANSFERASE-RELATED"/>
    <property type="match status" value="1"/>
</dbReference>
<evidence type="ECO:0000256" key="3">
    <source>
        <dbReference type="ARBA" id="ARBA00022691"/>
    </source>
</evidence>
<dbReference type="GO" id="GO:0008757">
    <property type="term" value="F:S-adenosylmethionine-dependent methyltransferase activity"/>
    <property type="evidence" value="ECO:0007669"/>
    <property type="project" value="TreeGrafter"/>
</dbReference>
<dbReference type="GO" id="GO:0008171">
    <property type="term" value="F:O-methyltransferase activity"/>
    <property type="evidence" value="ECO:0007669"/>
    <property type="project" value="InterPro"/>
</dbReference>
<dbReference type="STRING" id="158787.BSCA_1462"/>